<dbReference type="EMBL" id="RJVU01053643">
    <property type="protein sequence ID" value="ROL28096.1"/>
    <property type="molecule type" value="Genomic_DNA"/>
</dbReference>
<comment type="caution">
    <text evidence="1">The sequence shown here is derived from an EMBL/GenBank/DDBJ whole genome shotgun (WGS) entry which is preliminary data.</text>
</comment>
<gene>
    <name evidence="1" type="ORF">DPX16_11226</name>
</gene>
<evidence type="ECO:0000313" key="1">
    <source>
        <dbReference type="EMBL" id="ROL28096.1"/>
    </source>
</evidence>
<organism evidence="1 2">
    <name type="scientific">Anabarilius grahami</name>
    <name type="common">Kanglang fish</name>
    <name type="synonym">Barilius grahami</name>
    <dbReference type="NCBI Taxonomy" id="495550"/>
    <lineage>
        <taxon>Eukaryota</taxon>
        <taxon>Metazoa</taxon>
        <taxon>Chordata</taxon>
        <taxon>Craniata</taxon>
        <taxon>Vertebrata</taxon>
        <taxon>Euteleostomi</taxon>
        <taxon>Actinopterygii</taxon>
        <taxon>Neopterygii</taxon>
        <taxon>Teleostei</taxon>
        <taxon>Ostariophysi</taxon>
        <taxon>Cypriniformes</taxon>
        <taxon>Xenocyprididae</taxon>
        <taxon>Xenocypridinae</taxon>
        <taxon>Xenocypridinae incertae sedis</taxon>
        <taxon>Anabarilius</taxon>
    </lineage>
</organism>
<reference evidence="1 2" key="1">
    <citation type="submission" date="2018-10" db="EMBL/GenBank/DDBJ databases">
        <title>Genome assembly for a Yunnan-Guizhou Plateau 3E fish, Anabarilius grahami (Regan), and its evolutionary and genetic applications.</title>
        <authorList>
            <person name="Jiang W."/>
        </authorList>
    </citation>
    <scope>NUCLEOTIDE SEQUENCE [LARGE SCALE GENOMIC DNA]</scope>
    <source>
        <strain evidence="1">AG-KIZ</strain>
        <tissue evidence="1">Muscle</tissue>
    </source>
</reference>
<name>A0A3N0Y2J5_ANAGA</name>
<proteinExistence type="predicted"/>
<protein>
    <submittedName>
        <fullName evidence="1">Uncharacterized protein</fullName>
    </submittedName>
</protein>
<keyword evidence="2" id="KW-1185">Reference proteome</keyword>
<evidence type="ECO:0000313" key="2">
    <source>
        <dbReference type="Proteomes" id="UP000281406"/>
    </source>
</evidence>
<dbReference type="AlphaFoldDB" id="A0A3N0Y2J5"/>
<dbReference type="Proteomes" id="UP000281406">
    <property type="component" value="Unassembled WGS sequence"/>
</dbReference>
<accession>A0A3N0Y2J5</accession>
<sequence length="162" mass="18046">MNVLAGEGSTGNGELTTEDGWKRIRVSQWPSEKIIATLEAIGIPINHEMPCKDFLLLLAYNTVGCPSDSITDGTASTSTPLTMILAIINVGCCPFNGCTDRYNHVKPTDAAFMRFRNYGKYEFPRILHDIRPQLMDQISSNFLAPHLPSSSCRIRQLRQDLD</sequence>